<gene>
    <name evidence="1" type="ORF">IAA48_08145</name>
</gene>
<organism evidence="1 2">
    <name type="scientific">Candidatus Eubacterium faecipullorum</name>
    <dbReference type="NCBI Taxonomy" id="2838571"/>
    <lineage>
        <taxon>Bacteria</taxon>
        <taxon>Bacillati</taxon>
        <taxon>Bacillota</taxon>
        <taxon>Clostridia</taxon>
        <taxon>Eubacteriales</taxon>
        <taxon>Eubacteriaceae</taxon>
        <taxon>Eubacterium</taxon>
    </lineage>
</organism>
<sequence>MEKNSAKPNISLLPGEWARFFIKDPLFMFLCPVKAKRAEFIEKYFRYYLEKWSREGALIDTGSKNIAAVLTNPEDFVYRFPGKNGFSLKMNRFSPNILNHMEVVQNIIDIVVPAQLNKRLLTIYAAPEVDEQSIDRIIDFCKQKAEEEHFVLVYETFSKRFVKKFEEKGFETGYSRQFLNTQFFQTVMTYNI</sequence>
<name>A0A9D1RFF2_9FIRM</name>
<evidence type="ECO:0000313" key="2">
    <source>
        <dbReference type="Proteomes" id="UP000824205"/>
    </source>
</evidence>
<reference evidence="1" key="2">
    <citation type="submission" date="2021-04" db="EMBL/GenBank/DDBJ databases">
        <authorList>
            <person name="Gilroy R."/>
        </authorList>
    </citation>
    <scope>NUCLEOTIDE SEQUENCE</scope>
    <source>
        <strain evidence="1">421</strain>
    </source>
</reference>
<evidence type="ECO:0000313" key="1">
    <source>
        <dbReference type="EMBL" id="HIW86450.1"/>
    </source>
</evidence>
<dbReference type="AlphaFoldDB" id="A0A9D1RFF2"/>
<accession>A0A9D1RFF2</accession>
<proteinExistence type="predicted"/>
<dbReference type="EMBL" id="DXGE01000034">
    <property type="protein sequence ID" value="HIW86450.1"/>
    <property type="molecule type" value="Genomic_DNA"/>
</dbReference>
<comment type="caution">
    <text evidence="1">The sequence shown here is derived from an EMBL/GenBank/DDBJ whole genome shotgun (WGS) entry which is preliminary data.</text>
</comment>
<dbReference type="Proteomes" id="UP000824205">
    <property type="component" value="Unassembled WGS sequence"/>
</dbReference>
<reference evidence="1" key="1">
    <citation type="journal article" date="2021" name="PeerJ">
        <title>Extensive microbial diversity within the chicken gut microbiome revealed by metagenomics and culture.</title>
        <authorList>
            <person name="Gilroy R."/>
            <person name="Ravi A."/>
            <person name="Getino M."/>
            <person name="Pursley I."/>
            <person name="Horton D.L."/>
            <person name="Alikhan N.F."/>
            <person name="Baker D."/>
            <person name="Gharbi K."/>
            <person name="Hall N."/>
            <person name="Watson M."/>
            <person name="Adriaenssens E.M."/>
            <person name="Foster-Nyarko E."/>
            <person name="Jarju S."/>
            <person name="Secka A."/>
            <person name="Antonio M."/>
            <person name="Oren A."/>
            <person name="Chaudhuri R.R."/>
            <person name="La Ragione R."/>
            <person name="Hildebrand F."/>
            <person name="Pallen M.J."/>
        </authorList>
    </citation>
    <scope>NUCLEOTIDE SEQUENCE</scope>
    <source>
        <strain evidence="1">421</strain>
    </source>
</reference>
<protein>
    <submittedName>
        <fullName evidence="1">Uncharacterized protein</fullName>
    </submittedName>
</protein>